<sequence>MRRWWNAELTAQRRAYNAAHRSVAKDDPADPSWGTMRAARNRYHSTIRRAKRAHWHEYICDLPRGNIWQAAKYAVNPASKASSSRIPDLVAPDGSIAASPEAKAKVFHQKFFPPKADIPPPDADEAMPEPHPAPTFTVQDVHRAIAKLSPWKAPGPSGIPNVAIKAANTVFAPILFTILEASLRIGYFPKSWRVFLTVTIRKPGKSDYTQPGAHRPIAEEECLGKVIESVVTEWLSGFAERHGLLSPNQFGGRPGRCTVDALLQLVQRIKDAWRVGKVASLLLMDISQAFPSVSHEHLIRTLECKRIPTTVSLTTTSPEPCAVPNGLPQGSPLSALLYLIFADDLLDGDTLGYIDDNSRLEVGFSLEETTSYLRNYMVQHGLPRSKRLGLRFDLPKFQLIHFVSPHRHTEHYRPLPLHIGDICIEASTTAKLLGVLLDYKLSFRNHVELAHGRGTKAVLALSRIATPTFGLPHSYVRQLFLTIVVPRMEYALPVWYRPVTERAGARRTGTVWVSKALGKVQRQACKLITGALRTTATDVLDFHANLLPIHICLNRSVFNAATRLATLPVSNPRDFETIDPQRRFVPIPDGVLTTKIAQTKDDAKDAMARITSRGGMCIFTDGSGFEGGVGSAAVAMRGEEVRAMRKKHLGDEDEHTVFEAEVCGAILALDIIAGTPRLTDVDLFMDCQPTIHAISSPRSQPGQYLLAAFHALLGRLSDKHRTLRIRIHWVPAHVGIAGNELVDAHAKDAALGDLTPLASRITLFESPLPSSKSAVVASGIKAFAARWLREWQSSPRFARIAAFDSAIPSKAVVRMYSNLSCPGCSVLTQLRTGHIGLNAYLHRFHLAPSPLCPHCASAPESVPHFLLACPTLRAHRLRLIARIGTARISMRRLLSIKHDPAPVLAFVEDLRRYIIAWIKDYERFYYQYDEARLSTCTLTIHGLIHVPDDLLFCGPGWTTWTFWMERYCGFLKDALRSKKSPWANLNNITLHRTYLEQLDARYELAEELSSPQQRVNGLSTIERKYEGYSQAILRAPCKKNYSPAVAIRHKIAVYFSAVLGKPVKDIESQLPENMPCWGKVRIVDGDSICCTWAAKNHSEKGRNMSFIRYECEVKDKSHRGAWLPTIFYGQLDEILVCKLPPNRKLWGQLAGKLRLLAIITPYRTGGQDAALKIVSHQHAAATVALDLQSVMAVVGRVHSQRKWFLIDRTGGMVRPEFVPSGVEEENVEMDIDSD</sequence>
<feature type="domain" description="Reverse transcriptase" evidence="1">
    <location>
        <begin position="181"/>
        <end position="437"/>
    </location>
</feature>
<dbReference type="InterPro" id="IPR012337">
    <property type="entry name" value="RNaseH-like_sf"/>
</dbReference>
<dbReference type="Pfam" id="PF00075">
    <property type="entry name" value="RNase_H"/>
    <property type="match status" value="1"/>
</dbReference>
<keyword evidence="4" id="KW-1185">Reference proteome</keyword>
<dbReference type="InterPro" id="IPR000477">
    <property type="entry name" value="RT_dom"/>
</dbReference>
<dbReference type="PANTHER" id="PTHR33481">
    <property type="entry name" value="REVERSE TRANSCRIPTASE"/>
    <property type="match status" value="1"/>
</dbReference>
<comment type="caution">
    <text evidence="3">The sequence shown here is derived from an EMBL/GenBank/DDBJ whole genome shotgun (WGS) entry which is preliminary data.</text>
</comment>
<dbReference type="PANTHER" id="PTHR33481:SF1">
    <property type="entry name" value="ENDONUCLEASE_EXONUCLEASE_PHOSPHATASE DOMAIN-CONTAINING PROTEIN-RELATED"/>
    <property type="match status" value="1"/>
</dbReference>
<dbReference type="PROSITE" id="PS50879">
    <property type="entry name" value="RNASE_H_1"/>
    <property type="match status" value="1"/>
</dbReference>
<dbReference type="SUPFAM" id="SSF56672">
    <property type="entry name" value="DNA/RNA polymerases"/>
    <property type="match status" value="1"/>
</dbReference>
<protein>
    <recommendedName>
        <fullName evidence="5">Reverse transcriptase</fullName>
    </recommendedName>
</protein>
<dbReference type="CDD" id="cd01650">
    <property type="entry name" value="RT_nLTR_like"/>
    <property type="match status" value="1"/>
</dbReference>
<evidence type="ECO:0000313" key="3">
    <source>
        <dbReference type="EMBL" id="KAF7372603.1"/>
    </source>
</evidence>
<feature type="domain" description="RNase H type-1" evidence="2">
    <location>
        <begin position="612"/>
        <end position="751"/>
    </location>
</feature>
<dbReference type="SUPFAM" id="SSF53098">
    <property type="entry name" value="Ribonuclease H-like"/>
    <property type="match status" value="1"/>
</dbReference>
<dbReference type="GO" id="GO:0004523">
    <property type="term" value="F:RNA-DNA hybrid ribonuclease activity"/>
    <property type="evidence" value="ECO:0007669"/>
    <property type="project" value="InterPro"/>
</dbReference>
<evidence type="ECO:0000259" key="1">
    <source>
        <dbReference type="PROSITE" id="PS50878"/>
    </source>
</evidence>
<dbReference type="InterPro" id="IPR036397">
    <property type="entry name" value="RNaseH_sf"/>
</dbReference>
<dbReference type="AlphaFoldDB" id="A0A8H6Z4V1"/>
<dbReference type="GO" id="GO:0003676">
    <property type="term" value="F:nucleic acid binding"/>
    <property type="evidence" value="ECO:0007669"/>
    <property type="project" value="InterPro"/>
</dbReference>
<organism evidence="3 4">
    <name type="scientific">Mycena venus</name>
    <dbReference type="NCBI Taxonomy" id="2733690"/>
    <lineage>
        <taxon>Eukaryota</taxon>
        <taxon>Fungi</taxon>
        <taxon>Dikarya</taxon>
        <taxon>Basidiomycota</taxon>
        <taxon>Agaricomycotina</taxon>
        <taxon>Agaricomycetes</taxon>
        <taxon>Agaricomycetidae</taxon>
        <taxon>Agaricales</taxon>
        <taxon>Marasmiineae</taxon>
        <taxon>Mycenaceae</taxon>
        <taxon>Mycena</taxon>
    </lineage>
</organism>
<evidence type="ECO:0000313" key="4">
    <source>
        <dbReference type="Proteomes" id="UP000620124"/>
    </source>
</evidence>
<proteinExistence type="predicted"/>
<reference evidence="3" key="1">
    <citation type="submission" date="2020-05" db="EMBL/GenBank/DDBJ databases">
        <title>Mycena genomes resolve the evolution of fungal bioluminescence.</title>
        <authorList>
            <person name="Tsai I.J."/>
        </authorList>
    </citation>
    <scope>NUCLEOTIDE SEQUENCE</scope>
    <source>
        <strain evidence="3">CCC161011</strain>
    </source>
</reference>
<dbReference type="Proteomes" id="UP000620124">
    <property type="component" value="Unassembled WGS sequence"/>
</dbReference>
<dbReference type="Gene3D" id="3.30.420.10">
    <property type="entry name" value="Ribonuclease H-like superfamily/Ribonuclease H"/>
    <property type="match status" value="1"/>
</dbReference>
<dbReference type="PROSITE" id="PS50878">
    <property type="entry name" value="RT_POL"/>
    <property type="match status" value="1"/>
</dbReference>
<dbReference type="InterPro" id="IPR002156">
    <property type="entry name" value="RNaseH_domain"/>
</dbReference>
<dbReference type="CDD" id="cd09276">
    <property type="entry name" value="Rnase_HI_RT_non_LTR"/>
    <property type="match status" value="1"/>
</dbReference>
<gene>
    <name evidence="3" type="ORF">MVEN_00123200</name>
</gene>
<accession>A0A8H6Z4V1</accession>
<evidence type="ECO:0008006" key="5">
    <source>
        <dbReference type="Google" id="ProtNLM"/>
    </source>
</evidence>
<dbReference type="EMBL" id="JACAZI010000001">
    <property type="protein sequence ID" value="KAF7372603.1"/>
    <property type="molecule type" value="Genomic_DNA"/>
</dbReference>
<name>A0A8H6Z4V1_9AGAR</name>
<evidence type="ECO:0000259" key="2">
    <source>
        <dbReference type="PROSITE" id="PS50879"/>
    </source>
</evidence>
<dbReference type="OrthoDB" id="3242924at2759"/>
<dbReference type="Pfam" id="PF00078">
    <property type="entry name" value="RVT_1"/>
    <property type="match status" value="1"/>
</dbReference>
<dbReference type="InterPro" id="IPR043502">
    <property type="entry name" value="DNA/RNA_pol_sf"/>
</dbReference>